<protein>
    <submittedName>
        <fullName evidence="1">Uncharacterized protein</fullName>
    </submittedName>
</protein>
<gene>
    <name evidence="1" type="ORF">AD929_09360</name>
</gene>
<sequence length="60" mass="6977">MVLRGCLLSFAGQYGRMKVRPVFRQYGNRLCTRHHLKESDGDMTRFQLFRRSGIITTGTL</sequence>
<dbReference type="Proteomes" id="UP000075573">
    <property type="component" value="Unassembled WGS sequence"/>
</dbReference>
<evidence type="ECO:0000313" key="1">
    <source>
        <dbReference type="EMBL" id="KXV00787.1"/>
    </source>
</evidence>
<name>A0A149QUJ0_9PROT</name>
<evidence type="ECO:0000313" key="2">
    <source>
        <dbReference type="Proteomes" id="UP000075573"/>
    </source>
</evidence>
<dbReference type="AlphaFoldDB" id="A0A149QUJ0"/>
<dbReference type="PATRIC" id="fig|442.7.peg.1466"/>
<proteinExistence type="predicted"/>
<organism evidence="1 2">
    <name type="scientific">Gluconobacter potus</name>
    <dbReference type="NCBI Taxonomy" id="2724927"/>
    <lineage>
        <taxon>Bacteria</taxon>
        <taxon>Pseudomonadati</taxon>
        <taxon>Pseudomonadota</taxon>
        <taxon>Alphaproteobacteria</taxon>
        <taxon>Acetobacterales</taxon>
        <taxon>Acetobacteraceae</taxon>
        <taxon>Gluconobacter</taxon>
    </lineage>
</organism>
<comment type="caution">
    <text evidence="1">The sequence shown here is derived from an EMBL/GenBank/DDBJ whole genome shotgun (WGS) entry which is preliminary data.</text>
</comment>
<reference evidence="1 2" key="1">
    <citation type="submission" date="2015-06" db="EMBL/GenBank/DDBJ databases">
        <title>Improved classification and identification of acetic acid bacteria using matrix-assisted laser desorption/ionization time-of-flight mass spectrometry; Gluconobacter nephelii and Gluconobacter uchimurae are later heterotypic synonyms of Gluconobacter japonicus and Gluconobacter oxydans, respectively.</title>
        <authorList>
            <person name="Li L."/>
            <person name="Cleenwerck I."/>
            <person name="De Vuyst L."/>
            <person name="Vandamme P."/>
        </authorList>
    </citation>
    <scope>NUCLEOTIDE SEQUENCE [LARGE SCALE GENOMIC DNA]</scope>
    <source>
        <strain evidence="1 2">LMG 1764</strain>
    </source>
</reference>
<dbReference type="EMBL" id="LHZB01000114">
    <property type="protein sequence ID" value="KXV00787.1"/>
    <property type="molecule type" value="Genomic_DNA"/>
</dbReference>
<accession>A0A149QUJ0</accession>